<accession>A0ABS6HPW5</accession>
<name>A0ABS6HPW5_MYCGD</name>
<organism evidence="1 2">
    <name type="scientific">Mycolicibacterium goodii</name>
    <name type="common">Mycobacterium goodii</name>
    <dbReference type="NCBI Taxonomy" id="134601"/>
    <lineage>
        <taxon>Bacteria</taxon>
        <taxon>Bacillati</taxon>
        <taxon>Actinomycetota</taxon>
        <taxon>Actinomycetes</taxon>
        <taxon>Mycobacteriales</taxon>
        <taxon>Mycobacteriaceae</taxon>
        <taxon>Mycolicibacterium</taxon>
    </lineage>
</organism>
<dbReference type="EMBL" id="JAHBOM010000008">
    <property type="protein sequence ID" value="MBU8823734.1"/>
    <property type="molecule type" value="Genomic_DNA"/>
</dbReference>
<protein>
    <submittedName>
        <fullName evidence="1">Uncharacterized protein</fullName>
    </submittedName>
</protein>
<sequence length="291" mass="32448">MDIFSVPAVAARVRGKAKRVVLRAPVVNHWSEQRWLAQLGRHAAKLPWLTHEGFEVVTALRSDGIVVRDATLMFSPEVTALADRFVGQLREAKVHKSSLTVSPDDLVADPALYKWGLSDDNLNLAENYIGLPVQYRGVAVKRERADGIVANTRQWHLDPEDRRILKIIVYLIDVDDGCGPFEYVNRQATERAVRALHYSSGYVSDEAMAKVVPPTDWVRATGSRLTAVFVDTSSVFHRAKPPTLTDRYSMTFSYASTRALQSYPEASLSRPALANVCDQLTTRQRRAAMAG</sequence>
<proteinExistence type="predicted"/>
<keyword evidence="2" id="KW-1185">Reference proteome</keyword>
<gene>
    <name evidence="1" type="ORF">KL859_12745</name>
</gene>
<comment type="caution">
    <text evidence="1">The sequence shown here is derived from an EMBL/GenBank/DDBJ whole genome shotgun (WGS) entry which is preliminary data.</text>
</comment>
<evidence type="ECO:0000313" key="2">
    <source>
        <dbReference type="Proteomes" id="UP000696413"/>
    </source>
</evidence>
<evidence type="ECO:0000313" key="1">
    <source>
        <dbReference type="EMBL" id="MBU8823734.1"/>
    </source>
</evidence>
<reference evidence="1 2" key="1">
    <citation type="submission" date="2021-05" db="EMBL/GenBank/DDBJ databases">
        <title>Draft Genome Sequences of Clinical Respiratory Isolates of Mycobacterium goodii Recovered in Ireland.</title>
        <authorList>
            <person name="Flanagan P.R."/>
            <person name="Mok S."/>
            <person name="Roycroft E."/>
            <person name="Rogers T.R."/>
            <person name="Fitzgibbon M."/>
        </authorList>
    </citation>
    <scope>NUCLEOTIDE SEQUENCE [LARGE SCALE GENOMIC DNA]</scope>
    <source>
        <strain evidence="1 2">14IE55</strain>
    </source>
</reference>
<dbReference type="Proteomes" id="UP000696413">
    <property type="component" value="Unassembled WGS sequence"/>
</dbReference>
<dbReference type="RefSeq" id="WP_214389601.1">
    <property type="nucleotide sequence ID" value="NZ_JAHBOK010000040.1"/>
</dbReference>